<keyword evidence="6" id="KW-0119">Carbohydrate metabolism</keyword>
<dbReference type="SUPFAM" id="SSF55060">
    <property type="entry name" value="GHMP Kinase, C-terminal domain"/>
    <property type="match status" value="1"/>
</dbReference>
<reference evidence="12" key="1">
    <citation type="journal article" date="2019" name="Int. J. Syst. Evol. Microbiol.">
        <title>The Global Catalogue of Microorganisms (GCM) 10K type strain sequencing project: providing services to taxonomists for standard genome sequencing and annotation.</title>
        <authorList>
            <consortium name="The Broad Institute Genomics Platform"/>
            <consortium name="The Broad Institute Genome Sequencing Center for Infectious Disease"/>
            <person name="Wu L."/>
            <person name="Ma J."/>
        </authorList>
    </citation>
    <scope>NUCLEOTIDE SEQUENCE [LARGE SCALE GENOMIC DNA]</scope>
    <source>
        <strain evidence="12">NBRC 108565</strain>
    </source>
</reference>
<dbReference type="PRINTS" id="PR00473">
    <property type="entry name" value="GALCTOKINASE"/>
</dbReference>
<dbReference type="PIRSF" id="PIRSF000530">
    <property type="entry name" value="Galactokinase"/>
    <property type="match status" value="1"/>
</dbReference>
<evidence type="ECO:0000256" key="3">
    <source>
        <dbReference type="ARBA" id="ARBA00022741"/>
    </source>
</evidence>
<dbReference type="EC" id="2.7.1.6" evidence="7"/>
<dbReference type="Gene3D" id="3.30.70.890">
    <property type="entry name" value="GHMP kinase, C-terminal domain"/>
    <property type="match status" value="1"/>
</dbReference>
<accession>A0ABM8FZJ1</accession>
<dbReference type="Pfam" id="PF10509">
    <property type="entry name" value="GalKase_gal_bdg"/>
    <property type="match status" value="1"/>
</dbReference>
<dbReference type="NCBIfam" id="TIGR00131">
    <property type="entry name" value="gal_kin"/>
    <property type="match status" value="1"/>
</dbReference>
<dbReference type="PANTHER" id="PTHR10457:SF7">
    <property type="entry name" value="GALACTOKINASE-RELATED"/>
    <property type="match status" value="1"/>
</dbReference>
<organism evidence="11 12">
    <name type="scientific">Paraoerskovia sediminicola</name>
    <dbReference type="NCBI Taxonomy" id="1138587"/>
    <lineage>
        <taxon>Bacteria</taxon>
        <taxon>Bacillati</taxon>
        <taxon>Actinomycetota</taxon>
        <taxon>Actinomycetes</taxon>
        <taxon>Micrococcales</taxon>
        <taxon>Cellulomonadaceae</taxon>
        <taxon>Paraoerskovia</taxon>
    </lineage>
</organism>
<sequence>MTALHEAWSRDEGAARATSLFRSTFDADPAGVWSAPGRVNVIGEHTDYNAGLCLPIALAQRTFVALSPREDDRVRLASAQESGVRELALADVAPGSVDGWPAYVAGVAWALREAGHVVGGFDAVVDSCVPYGAGLSSSAALECAFAVALDDVAGLGLGASDAGRAELAAACIRAENEIAGAPTGGMDQNASLRCTAGSALLLDCRPGLDPVEATTQVPFDLDAAGLALLVVDTRAEHQLVDGQYAARRATCEDAARTLGVSSLREFADAMAGSGGPDAAAAELAAALEALPDDVSRRRVRHVATEIGRTRELVELVGSGGFDAAGPLMDASHDSLRDDYEVSCRELDLVVTTARDAGALGARMTGGGFGGSAIALVPAARATEIGDAVVSAFAEQGLTAPDLLLATADAPAGRDV</sequence>
<dbReference type="InterPro" id="IPR036554">
    <property type="entry name" value="GHMP_kinase_C_sf"/>
</dbReference>
<feature type="domain" description="GHMP kinase N-terminal" evidence="8">
    <location>
        <begin position="103"/>
        <end position="192"/>
    </location>
</feature>
<dbReference type="SUPFAM" id="SSF54211">
    <property type="entry name" value="Ribosomal protein S5 domain 2-like"/>
    <property type="match status" value="1"/>
</dbReference>
<evidence type="ECO:0000313" key="11">
    <source>
        <dbReference type="EMBL" id="BDZ41045.1"/>
    </source>
</evidence>
<evidence type="ECO:0000259" key="9">
    <source>
        <dbReference type="Pfam" id="PF08544"/>
    </source>
</evidence>
<evidence type="ECO:0000256" key="4">
    <source>
        <dbReference type="ARBA" id="ARBA00022777"/>
    </source>
</evidence>
<keyword evidence="12" id="KW-1185">Reference proteome</keyword>
<evidence type="ECO:0000256" key="1">
    <source>
        <dbReference type="ARBA" id="ARBA00006566"/>
    </source>
</evidence>
<dbReference type="InterPro" id="IPR019741">
    <property type="entry name" value="Galactokinase_CS"/>
</dbReference>
<evidence type="ECO:0000259" key="10">
    <source>
        <dbReference type="Pfam" id="PF10509"/>
    </source>
</evidence>
<evidence type="ECO:0000256" key="7">
    <source>
        <dbReference type="NCBIfam" id="TIGR00131"/>
    </source>
</evidence>
<dbReference type="InterPro" id="IPR020568">
    <property type="entry name" value="Ribosomal_Su5_D2-typ_SF"/>
</dbReference>
<keyword evidence="5" id="KW-0067">ATP-binding</keyword>
<dbReference type="InterPro" id="IPR006203">
    <property type="entry name" value="GHMP_knse_ATP-bd_CS"/>
</dbReference>
<dbReference type="PRINTS" id="PR00959">
    <property type="entry name" value="MEVGALKINASE"/>
</dbReference>
<evidence type="ECO:0000256" key="5">
    <source>
        <dbReference type="ARBA" id="ARBA00022840"/>
    </source>
</evidence>
<dbReference type="EMBL" id="AP027729">
    <property type="protein sequence ID" value="BDZ41045.1"/>
    <property type="molecule type" value="Genomic_DNA"/>
</dbReference>
<dbReference type="InterPro" id="IPR013750">
    <property type="entry name" value="GHMP_kinase_C_dom"/>
</dbReference>
<protein>
    <recommendedName>
        <fullName evidence="7">Galactokinase</fullName>
        <ecNumber evidence="7">2.7.1.6</ecNumber>
    </recommendedName>
</protein>
<dbReference type="Proteomes" id="UP001321475">
    <property type="component" value="Chromosome"/>
</dbReference>
<keyword evidence="3" id="KW-0547">Nucleotide-binding</keyword>
<dbReference type="InterPro" id="IPR000705">
    <property type="entry name" value="Galactokinase"/>
</dbReference>
<proteinExistence type="inferred from homology"/>
<dbReference type="PROSITE" id="PS00106">
    <property type="entry name" value="GALACTOKINASE"/>
    <property type="match status" value="1"/>
</dbReference>
<feature type="domain" description="Galactokinase N-terminal" evidence="10">
    <location>
        <begin position="20"/>
        <end position="68"/>
    </location>
</feature>
<dbReference type="Pfam" id="PF00288">
    <property type="entry name" value="GHMP_kinases_N"/>
    <property type="match status" value="1"/>
</dbReference>
<gene>
    <name evidence="11" type="primary">galK</name>
    <name evidence="11" type="ORF">GCM10025865_03440</name>
</gene>
<keyword evidence="4" id="KW-0418">Kinase</keyword>
<dbReference type="InterPro" id="IPR019539">
    <property type="entry name" value="GalKase_N"/>
</dbReference>
<dbReference type="InterPro" id="IPR014721">
    <property type="entry name" value="Ribsml_uS5_D2-typ_fold_subgr"/>
</dbReference>
<dbReference type="PANTHER" id="PTHR10457">
    <property type="entry name" value="MEVALONATE KINASE/GALACTOKINASE"/>
    <property type="match status" value="1"/>
</dbReference>
<dbReference type="InterPro" id="IPR006206">
    <property type="entry name" value="Mevalonate/galactokinase"/>
</dbReference>
<evidence type="ECO:0000259" key="8">
    <source>
        <dbReference type="Pfam" id="PF00288"/>
    </source>
</evidence>
<dbReference type="InterPro" id="IPR006204">
    <property type="entry name" value="GHMP_kinase_N_dom"/>
</dbReference>
<dbReference type="PROSITE" id="PS00627">
    <property type="entry name" value="GHMP_KINASES_ATP"/>
    <property type="match status" value="1"/>
</dbReference>
<comment type="similarity">
    <text evidence="1">Belongs to the GHMP kinase family. GalK subfamily.</text>
</comment>
<keyword evidence="6" id="KW-0299">Galactose metabolism</keyword>
<dbReference type="Gene3D" id="3.30.230.10">
    <property type="match status" value="1"/>
</dbReference>
<feature type="domain" description="GHMP kinase C-terminal" evidence="9">
    <location>
        <begin position="314"/>
        <end position="392"/>
    </location>
</feature>
<dbReference type="Pfam" id="PF08544">
    <property type="entry name" value="GHMP_kinases_C"/>
    <property type="match status" value="1"/>
</dbReference>
<evidence type="ECO:0000256" key="2">
    <source>
        <dbReference type="ARBA" id="ARBA00022679"/>
    </source>
</evidence>
<dbReference type="RefSeq" id="WP_286218315.1">
    <property type="nucleotide sequence ID" value="NZ_AP027729.1"/>
</dbReference>
<evidence type="ECO:0000256" key="6">
    <source>
        <dbReference type="ARBA" id="ARBA00023144"/>
    </source>
</evidence>
<evidence type="ECO:0000313" key="12">
    <source>
        <dbReference type="Proteomes" id="UP001321475"/>
    </source>
</evidence>
<name>A0ABM8FZJ1_9CELL</name>
<keyword evidence="2" id="KW-0808">Transferase</keyword>